<dbReference type="AlphaFoldDB" id="A0ABD3NJM6"/>
<dbReference type="SMART" id="SM00297">
    <property type="entry name" value="BROMO"/>
    <property type="match status" value="1"/>
</dbReference>
<feature type="chain" id="PRO_5044844733" description="Bromo domain-containing protein" evidence="4">
    <location>
        <begin position="19"/>
        <end position="1070"/>
    </location>
</feature>
<evidence type="ECO:0000256" key="3">
    <source>
        <dbReference type="SAM" id="MobiDB-lite"/>
    </source>
</evidence>
<evidence type="ECO:0000256" key="4">
    <source>
        <dbReference type="SAM" id="SignalP"/>
    </source>
</evidence>
<feature type="region of interest" description="Disordered" evidence="3">
    <location>
        <begin position="477"/>
        <end position="502"/>
    </location>
</feature>
<feature type="compositionally biased region" description="Low complexity" evidence="3">
    <location>
        <begin position="480"/>
        <end position="493"/>
    </location>
</feature>
<keyword evidence="4" id="KW-0732">Signal</keyword>
<dbReference type="InterPro" id="IPR051831">
    <property type="entry name" value="Bromodomain_contain_prot"/>
</dbReference>
<dbReference type="Gene3D" id="1.20.920.10">
    <property type="entry name" value="Bromodomain-like"/>
    <property type="match status" value="1"/>
</dbReference>
<evidence type="ECO:0000256" key="1">
    <source>
        <dbReference type="ARBA" id="ARBA00023117"/>
    </source>
</evidence>
<dbReference type="InterPro" id="IPR036427">
    <property type="entry name" value="Bromodomain-like_sf"/>
</dbReference>
<dbReference type="PANTHER" id="PTHR22881:SF27">
    <property type="entry name" value="BROMODOMAIN CONTAINING 7_9"/>
    <property type="match status" value="1"/>
</dbReference>
<protein>
    <recommendedName>
        <fullName evidence="5">Bromo domain-containing protein</fullName>
    </recommendedName>
</protein>
<keyword evidence="1 2" id="KW-0103">Bromodomain</keyword>
<accession>A0ABD3NJM6</accession>
<dbReference type="EMBL" id="JALLPJ020001234">
    <property type="protein sequence ID" value="KAL3773430.1"/>
    <property type="molecule type" value="Genomic_DNA"/>
</dbReference>
<evidence type="ECO:0000256" key="2">
    <source>
        <dbReference type="PROSITE-ProRule" id="PRU00035"/>
    </source>
</evidence>
<gene>
    <name evidence="6" type="ORF">ACHAWO_004875</name>
</gene>
<dbReference type="Proteomes" id="UP001530400">
    <property type="component" value="Unassembled WGS sequence"/>
</dbReference>
<dbReference type="SUPFAM" id="SSF47370">
    <property type="entry name" value="Bromodomain"/>
    <property type="match status" value="1"/>
</dbReference>
<proteinExistence type="predicted"/>
<feature type="region of interest" description="Disordered" evidence="3">
    <location>
        <begin position="650"/>
        <end position="698"/>
    </location>
</feature>
<dbReference type="PANTHER" id="PTHR22881">
    <property type="entry name" value="BROMODOMAIN CONTAINING PROTEIN"/>
    <property type="match status" value="1"/>
</dbReference>
<reference evidence="6 7" key="1">
    <citation type="submission" date="2024-10" db="EMBL/GenBank/DDBJ databases">
        <title>Updated reference genomes for cyclostephanoid diatoms.</title>
        <authorList>
            <person name="Roberts W.R."/>
            <person name="Alverson A.J."/>
        </authorList>
    </citation>
    <scope>NUCLEOTIDE SEQUENCE [LARGE SCALE GENOMIC DNA]</scope>
    <source>
        <strain evidence="6 7">AJA010-31</strain>
    </source>
</reference>
<dbReference type="InterPro" id="IPR001487">
    <property type="entry name" value="Bromodomain"/>
</dbReference>
<comment type="caution">
    <text evidence="6">The sequence shown here is derived from an EMBL/GenBank/DDBJ whole genome shotgun (WGS) entry which is preliminary data.</text>
</comment>
<evidence type="ECO:0000313" key="7">
    <source>
        <dbReference type="Proteomes" id="UP001530400"/>
    </source>
</evidence>
<sequence>MWLHNSIGLASSLASSFAMPAQTPVPTEAARAPASALKTATLTPKKYIRNAFQNSSDARTTITTFQRDNSLHCTFAKAFGTRPIHETNNSNNTTLEEPLDPSPVLEFLSHLNVTRHEVHSRVAAALRSAIEDEIQRMPLSNTTNSSGDNTSQHAPLLNLLKSVWQFRDVPALRPILVCLLKRLGEHTPVQMLRRLAAKNEVIEKDGDCKGGGELKNAELLSQLGPHLLRLVWEANYDERLEAVTARYAGQNAVLSGPIEKELTLNGPTILADLVGPSVQMYLNDPISVQAADLSFVASTSERRCNTKARRMKAIEYSHVGVSVGALSLIGGVKQSEEKEKTSPKEDKSVRASAEAIASIKDIIGSRPKLLGAVLNMLISEYASTGSGQARILTMSSDEKLAALKEGSNSTILSILGGSTNLSCSLVSDILLSFGQLPRTYEVLGIMARILDTAVQAGTISDIAIVQVQGCLRSIFRPEQSDQASSPSKSPSRAPDQESGGPKIKLKLKTANQTSTFPDLPPDDSEYTKKIVQRVVKAAIAKLKTNDYQVGLGLFLNPVTDAIAPGYSLIIAEPMCIRTMEEKMMASKYNTIEEFKNDTMTMFNNCVKYNEGPNGTWFVDEANRQKELWKTIYVESRNKFKAEIEKRRRVLKQAASTEQNSSSNSGAKKRKPPPPLAFGLSDKSAKTGPAGGNTAKVKEANDDAAINKLAANDVDPLPPWSKRRRTESDSNIPNMQCIAAMLLADPFVMRIILDKVLRMIRSDVKAKNLHSSLLLPSMIQMINIAKISVPLCAVKGKKYLLPDSGMSLINGTDESVSFQSIRRLLPVFSKMLLDVEIDRRMTGNGDLHDVSSAGLLTHPELQKKAWEGSSSQHDMKVIVQGTFVNLLLPGNTSEMALSHQFPRFVAALDELSGGNMLHEKPFYVSLTTALLRYKSKLPHNTRDLVTKCMLAWLRMGDDISAETRICSCLHEALINLLNEWSLRGNLVLPRDLFLTLAEEAVAATDTKEVGQKNELFVKLWKEDDAKFASVKEQYQKMLSSTPEAKAVAWREKVGVEETPEIDADMEVETNA</sequence>
<organism evidence="6 7">
    <name type="scientific">Cyclotella atomus</name>
    <dbReference type="NCBI Taxonomy" id="382360"/>
    <lineage>
        <taxon>Eukaryota</taxon>
        <taxon>Sar</taxon>
        <taxon>Stramenopiles</taxon>
        <taxon>Ochrophyta</taxon>
        <taxon>Bacillariophyta</taxon>
        <taxon>Coscinodiscophyceae</taxon>
        <taxon>Thalassiosirophycidae</taxon>
        <taxon>Stephanodiscales</taxon>
        <taxon>Stephanodiscaceae</taxon>
        <taxon>Cyclotella</taxon>
    </lineage>
</organism>
<feature type="compositionally biased region" description="Polar residues" evidence="3">
    <location>
        <begin position="653"/>
        <end position="665"/>
    </location>
</feature>
<evidence type="ECO:0000259" key="5">
    <source>
        <dbReference type="PROSITE" id="PS50014"/>
    </source>
</evidence>
<evidence type="ECO:0000313" key="6">
    <source>
        <dbReference type="EMBL" id="KAL3773430.1"/>
    </source>
</evidence>
<feature type="signal peptide" evidence="4">
    <location>
        <begin position="1"/>
        <end position="18"/>
    </location>
</feature>
<feature type="domain" description="Bromo" evidence="5">
    <location>
        <begin position="554"/>
        <end position="616"/>
    </location>
</feature>
<name>A0ABD3NJM6_9STRA</name>
<dbReference type="PRINTS" id="PR00503">
    <property type="entry name" value="BROMODOMAIN"/>
</dbReference>
<keyword evidence="7" id="KW-1185">Reference proteome</keyword>
<dbReference type="PROSITE" id="PS50014">
    <property type="entry name" value="BROMODOMAIN_2"/>
    <property type="match status" value="1"/>
</dbReference>
<dbReference type="Pfam" id="PF00439">
    <property type="entry name" value="Bromodomain"/>
    <property type="match status" value="1"/>
</dbReference>